<evidence type="ECO:0000313" key="1">
    <source>
        <dbReference type="EMBL" id="KAK9109378.1"/>
    </source>
</evidence>
<reference evidence="1 2" key="1">
    <citation type="submission" date="2024-01" db="EMBL/GenBank/DDBJ databases">
        <title>Genome assemblies of Stephania.</title>
        <authorList>
            <person name="Yang L."/>
        </authorList>
    </citation>
    <scope>NUCLEOTIDE SEQUENCE [LARGE SCALE GENOMIC DNA]</scope>
    <source>
        <strain evidence="1">QJT</strain>
        <tissue evidence="1">Leaf</tissue>
    </source>
</reference>
<comment type="caution">
    <text evidence="1">The sequence shown here is derived from an EMBL/GenBank/DDBJ whole genome shotgun (WGS) entry which is preliminary data.</text>
</comment>
<keyword evidence="2" id="KW-1185">Reference proteome</keyword>
<dbReference type="AlphaFoldDB" id="A0AAP0I669"/>
<name>A0AAP0I669_9MAGN</name>
<dbReference type="Proteomes" id="UP001417504">
    <property type="component" value="Unassembled WGS sequence"/>
</dbReference>
<dbReference type="EMBL" id="JBBNAE010000007">
    <property type="protein sequence ID" value="KAK9109378.1"/>
    <property type="molecule type" value="Genomic_DNA"/>
</dbReference>
<gene>
    <name evidence="1" type="ORF">Sjap_017438</name>
</gene>
<proteinExistence type="predicted"/>
<evidence type="ECO:0000313" key="2">
    <source>
        <dbReference type="Proteomes" id="UP001417504"/>
    </source>
</evidence>
<sequence>MIGLQASLIEQVRLLIRQLTFQVIDVRFSSKMEKKLMMRDGEEIEKKLKRGRSGWIGQVGEDVKGIIVFGDDVKKLKLPEKRGKRVNQGTLLVTEEYDRALKVKAFDETKAGVRGLVTNGWKAHYLEGICDMGRDASRKKEILNQVRDVVETWGFLLSGEPWDPNGNLG</sequence>
<accession>A0AAP0I669</accession>
<organism evidence="1 2">
    <name type="scientific">Stephania japonica</name>
    <dbReference type="NCBI Taxonomy" id="461633"/>
    <lineage>
        <taxon>Eukaryota</taxon>
        <taxon>Viridiplantae</taxon>
        <taxon>Streptophyta</taxon>
        <taxon>Embryophyta</taxon>
        <taxon>Tracheophyta</taxon>
        <taxon>Spermatophyta</taxon>
        <taxon>Magnoliopsida</taxon>
        <taxon>Ranunculales</taxon>
        <taxon>Menispermaceae</taxon>
        <taxon>Menispermoideae</taxon>
        <taxon>Cissampelideae</taxon>
        <taxon>Stephania</taxon>
    </lineage>
</organism>
<protein>
    <submittedName>
        <fullName evidence="1">Uncharacterized protein</fullName>
    </submittedName>
</protein>